<proteinExistence type="predicted"/>
<reference evidence="2 3" key="1">
    <citation type="submission" date="2018-12" db="EMBL/GenBank/DDBJ databases">
        <title>Draft genome sequence of Embleya hyalina NBRC 13850T.</title>
        <authorList>
            <person name="Komaki H."/>
            <person name="Hosoyama A."/>
            <person name="Kimura A."/>
            <person name="Ichikawa N."/>
            <person name="Tamura T."/>
        </authorList>
    </citation>
    <scope>NUCLEOTIDE SEQUENCE [LARGE SCALE GENOMIC DNA]</scope>
    <source>
        <strain evidence="2 3">NBRC 13850</strain>
    </source>
</reference>
<gene>
    <name evidence="2" type="ORF">EHYA_08161</name>
</gene>
<feature type="compositionally biased region" description="Polar residues" evidence="1">
    <location>
        <begin position="1"/>
        <end position="17"/>
    </location>
</feature>
<accession>A0A401Z0Z7</accession>
<dbReference type="Proteomes" id="UP000286931">
    <property type="component" value="Unassembled WGS sequence"/>
</dbReference>
<protein>
    <submittedName>
        <fullName evidence="2">Uncharacterized protein</fullName>
    </submittedName>
</protein>
<dbReference type="EMBL" id="BIFH01000039">
    <property type="protein sequence ID" value="GCE00436.1"/>
    <property type="molecule type" value="Genomic_DNA"/>
</dbReference>
<evidence type="ECO:0000313" key="3">
    <source>
        <dbReference type="Proteomes" id="UP000286931"/>
    </source>
</evidence>
<organism evidence="2 3">
    <name type="scientific">Embleya hyalina</name>
    <dbReference type="NCBI Taxonomy" id="516124"/>
    <lineage>
        <taxon>Bacteria</taxon>
        <taxon>Bacillati</taxon>
        <taxon>Actinomycetota</taxon>
        <taxon>Actinomycetes</taxon>
        <taxon>Kitasatosporales</taxon>
        <taxon>Streptomycetaceae</taxon>
        <taxon>Embleya</taxon>
    </lineage>
</organism>
<evidence type="ECO:0000256" key="1">
    <source>
        <dbReference type="SAM" id="MobiDB-lite"/>
    </source>
</evidence>
<feature type="compositionally biased region" description="Low complexity" evidence="1">
    <location>
        <begin position="432"/>
        <end position="443"/>
    </location>
</feature>
<feature type="region of interest" description="Disordered" evidence="1">
    <location>
        <begin position="410"/>
        <end position="443"/>
    </location>
</feature>
<name>A0A401Z0Z7_9ACTN</name>
<feature type="region of interest" description="Disordered" evidence="1">
    <location>
        <begin position="466"/>
        <end position="520"/>
    </location>
</feature>
<sequence>MTARTARTAQPGGNQPPTAAEAGGYRQIVYRRQDDSLLGGRGLGPIASSVSRDELLGWHDELREHVAVDAEDRGAPVTSVALVHTGRGAAVVRREYVVDGNNARVLLDPGRDLGPHAALVLTQEAVWAAESALEDIPRGYGLAPLAPDFVAAALDGHAERLRGRAREQAYLLEVAVAAVLRHPGRFFSFRQADVGIDPVPMLWGLSDLLLWLVPVSFTFSTFETLDHSGKPRFVVLPRRPRDAQPWAGRYRLVVGEEPKAGSDVHAHAAALLVSRYTDTDWPGIHRLLEGMRDLRPLPHERAEERSREICARLGRRGSGAGSGAPAVAPMPPAPARAPLFEPAPVSVPAPSRAVAAAPTAAPAPVRDRGLATEKALVAAAERVRRGGAAARVEREPRVVTVSTAEEEPAFPYPAGSSAPRAVSTVSPPRPSLPYSAPAAASAEPADVTWYADDGAVFEEIEDAFTGPWPGFEEERGELPIPALPHTDDDLDADPDAEPGAVGGPENPPTPGAPPTSAGNAPWSVWAEYGIPDTEVNKIRRAVKRLPDKPTLRERALGGGAAKTEVAAIDNIVTLAVALRLADLRVLPVIADRLTTRLEQRRRQLAPEAWNPDDMRAMRETVLDAEQFGDRLEAAGAGEKRTRKLLEQLLVVVLAPKTDTKGVLRQIAICVLSDRRDRSPNPLIEEILLNSQWGEDFRTELGRRWSEQNPPR</sequence>
<dbReference type="RefSeq" id="WP_126642160.1">
    <property type="nucleotide sequence ID" value="NZ_BIFH01000039.1"/>
</dbReference>
<comment type="caution">
    <text evidence="2">The sequence shown here is derived from an EMBL/GenBank/DDBJ whole genome shotgun (WGS) entry which is preliminary data.</text>
</comment>
<dbReference type="OrthoDB" id="4349933at2"/>
<dbReference type="AlphaFoldDB" id="A0A401Z0Z7"/>
<feature type="region of interest" description="Disordered" evidence="1">
    <location>
        <begin position="1"/>
        <end position="24"/>
    </location>
</feature>
<keyword evidence="3" id="KW-1185">Reference proteome</keyword>
<evidence type="ECO:0000313" key="2">
    <source>
        <dbReference type="EMBL" id="GCE00436.1"/>
    </source>
</evidence>